<reference evidence="1" key="3">
    <citation type="submission" date="2025-09" db="UniProtKB">
        <authorList>
            <consortium name="Ensembl"/>
        </authorList>
    </citation>
    <scope>IDENTIFICATION</scope>
</reference>
<accession>A0A3Q1JMK7</accession>
<dbReference type="InParanoid" id="A0A3Q1JMK7"/>
<proteinExistence type="predicted"/>
<evidence type="ECO:0000313" key="1">
    <source>
        <dbReference type="Ensembl" id="ENSATEP00000015976.2"/>
    </source>
</evidence>
<dbReference type="STRING" id="64144.ENSATEP00000015976"/>
<keyword evidence="2" id="KW-1185">Reference proteome</keyword>
<sequence length="100" mass="11620">MTARAQQTLINEVRKQPRVTDKHLNKQGVYGRTPCMKLLLTKKNIAECRSLPKSTLTLHSSIGKNVFWTDETKNELFGKNTQHYIWCKKRSLYIIVKTLS</sequence>
<evidence type="ECO:0008006" key="3">
    <source>
        <dbReference type="Google" id="ProtNLM"/>
    </source>
</evidence>
<dbReference type="Proteomes" id="UP000265040">
    <property type="component" value="Chromosome 21"/>
</dbReference>
<evidence type="ECO:0000313" key="2">
    <source>
        <dbReference type="Proteomes" id="UP000265040"/>
    </source>
</evidence>
<dbReference type="AlphaFoldDB" id="A0A3Q1JMK7"/>
<dbReference type="OrthoDB" id="3263820at2759"/>
<dbReference type="Ensembl" id="ENSATET00000016228.2">
    <property type="protein sequence ID" value="ENSATEP00000015976.2"/>
    <property type="gene ID" value="ENSATEG00000011118.2"/>
</dbReference>
<protein>
    <recommendedName>
        <fullName evidence="3">Transposase Tc1-like domain-containing protein</fullName>
    </recommendedName>
</protein>
<organism evidence="1 2">
    <name type="scientific">Anabas testudineus</name>
    <name type="common">Climbing perch</name>
    <name type="synonym">Anthias testudineus</name>
    <dbReference type="NCBI Taxonomy" id="64144"/>
    <lineage>
        <taxon>Eukaryota</taxon>
        <taxon>Metazoa</taxon>
        <taxon>Chordata</taxon>
        <taxon>Craniata</taxon>
        <taxon>Vertebrata</taxon>
        <taxon>Euteleostomi</taxon>
        <taxon>Actinopterygii</taxon>
        <taxon>Neopterygii</taxon>
        <taxon>Teleostei</taxon>
        <taxon>Neoteleostei</taxon>
        <taxon>Acanthomorphata</taxon>
        <taxon>Anabantaria</taxon>
        <taxon>Anabantiformes</taxon>
        <taxon>Anabantoidei</taxon>
        <taxon>Anabantidae</taxon>
        <taxon>Anabas</taxon>
    </lineage>
</organism>
<reference evidence="1" key="1">
    <citation type="submission" date="2021-04" db="EMBL/GenBank/DDBJ databases">
        <authorList>
            <consortium name="Wellcome Sanger Institute Data Sharing"/>
        </authorList>
    </citation>
    <scope>NUCLEOTIDE SEQUENCE [LARGE SCALE GENOMIC DNA]</scope>
</reference>
<reference evidence="1" key="2">
    <citation type="submission" date="2025-08" db="UniProtKB">
        <authorList>
            <consortium name="Ensembl"/>
        </authorList>
    </citation>
    <scope>IDENTIFICATION</scope>
</reference>
<name>A0A3Q1JMK7_ANATE</name>